<protein>
    <submittedName>
        <fullName evidence="1">Uncharacterized protein</fullName>
    </submittedName>
</protein>
<proteinExistence type="predicted"/>
<accession>A0A0E9SSC7</accession>
<dbReference type="AlphaFoldDB" id="A0A0E9SSC7"/>
<reference evidence="1" key="1">
    <citation type="submission" date="2014-11" db="EMBL/GenBank/DDBJ databases">
        <authorList>
            <person name="Amaro Gonzalez C."/>
        </authorList>
    </citation>
    <scope>NUCLEOTIDE SEQUENCE</scope>
</reference>
<sequence>MMLLRQGEMGFFFYLFYRLQCGEARCHTSCRLAAGPAILGEP</sequence>
<dbReference type="EMBL" id="GBXM01065159">
    <property type="protein sequence ID" value="JAH43418.1"/>
    <property type="molecule type" value="Transcribed_RNA"/>
</dbReference>
<name>A0A0E9SSC7_ANGAN</name>
<evidence type="ECO:0000313" key="1">
    <source>
        <dbReference type="EMBL" id="JAH43418.1"/>
    </source>
</evidence>
<reference evidence="1" key="2">
    <citation type="journal article" date="2015" name="Fish Shellfish Immunol.">
        <title>Early steps in the European eel (Anguilla anguilla)-Vibrio vulnificus interaction in the gills: Role of the RtxA13 toxin.</title>
        <authorList>
            <person name="Callol A."/>
            <person name="Pajuelo D."/>
            <person name="Ebbesson L."/>
            <person name="Teles M."/>
            <person name="MacKenzie S."/>
            <person name="Amaro C."/>
        </authorList>
    </citation>
    <scope>NUCLEOTIDE SEQUENCE</scope>
</reference>
<organism evidence="1">
    <name type="scientific">Anguilla anguilla</name>
    <name type="common">European freshwater eel</name>
    <name type="synonym">Muraena anguilla</name>
    <dbReference type="NCBI Taxonomy" id="7936"/>
    <lineage>
        <taxon>Eukaryota</taxon>
        <taxon>Metazoa</taxon>
        <taxon>Chordata</taxon>
        <taxon>Craniata</taxon>
        <taxon>Vertebrata</taxon>
        <taxon>Euteleostomi</taxon>
        <taxon>Actinopterygii</taxon>
        <taxon>Neopterygii</taxon>
        <taxon>Teleostei</taxon>
        <taxon>Anguilliformes</taxon>
        <taxon>Anguillidae</taxon>
        <taxon>Anguilla</taxon>
    </lineage>
</organism>